<evidence type="ECO:0000313" key="3">
    <source>
        <dbReference type="EMBL" id="CAC5414124.1"/>
    </source>
</evidence>
<feature type="domain" description="Reverse transcriptase/retrotransposon-derived protein RNase H-like" evidence="2">
    <location>
        <begin position="98"/>
        <end position="194"/>
    </location>
</feature>
<organism evidence="3 4">
    <name type="scientific">Mytilus coruscus</name>
    <name type="common">Sea mussel</name>
    <dbReference type="NCBI Taxonomy" id="42192"/>
    <lineage>
        <taxon>Eukaryota</taxon>
        <taxon>Metazoa</taxon>
        <taxon>Spiralia</taxon>
        <taxon>Lophotrochozoa</taxon>
        <taxon>Mollusca</taxon>
        <taxon>Bivalvia</taxon>
        <taxon>Autobranchia</taxon>
        <taxon>Pteriomorphia</taxon>
        <taxon>Mytilida</taxon>
        <taxon>Mytiloidea</taxon>
        <taxon>Mytilidae</taxon>
        <taxon>Mytilinae</taxon>
        <taxon>Mytilus</taxon>
    </lineage>
</organism>
<evidence type="ECO:0000259" key="2">
    <source>
        <dbReference type="Pfam" id="PF17919"/>
    </source>
</evidence>
<evidence type="ECO:0000256" key="1">
    <source>
        <dbReference type="ARBA" id="ARBA00023268"/>
    </source>
</evidence>
<evidence type="ECO:0000313" key="4">
    <source>
        <dbReference type="Proteomes" id="UP000507470"/>
    </source>
</evidence>
<dbReference type="SUPFAM" id="SSF56672">
    <property type="entry name" value="DNA/RNA polymerases"/>
    <property type="match status" value="1"/>
</dbReference>
<dbReference type="OrthoDB" id="6783748at2759"/>
<dbReference type="AlphaFoldDB" id="A0A6J8DZW5"/>
<dbReference type="Gene3D" id="3.10.20.370">
    <property type="match status" value="1"/>
</dbReference>
<protein>
    <recommendedName>
        <fullName evidence="2">Reverse transcriptase/retrotransposon-derived protein RNase H-like domain-containing protein</fullName>
    </recommendedName>
</protein>
<dbReference type="InterPro" id="IPR043502">
    <property type="entry name" value="DNA/RNA_pol_sf"/>
</dbReference>
<gene>
    <name evidence="3" type="ORF">MCOR_46966</name>
</gene>
<sequence>MIEPSVRLFDEKNIAILPAVLQTSTENKVVSLHNFNDTDVKIYPKMKLGDSESYYEKNSTAVCCTEISLDENPGESNLPEYLKELWERSCMHLNENEKNCEEAFTKLKEVLTSAPILGYPIIGSKFILETDASDKALGAVLSQEQDGQEIVIAYMSKAMTKTEQSYCVTRKELLAVVCALRHFHSYLYGQPILIRTDNSAVSWMRNLKAPTGQVARWLQELGTYDLTVVHRPGLKHRNADALSRNPCASCSRQESVNNAHDSCDEDSEEKEHLSVRTVTRSKADTSPTRNQFVLLGWDVNTLRQQQLQDKIIGQLFIKFEDKETKPEWNSLSEESTTLKTLWNMWDRFEIYNGVLYVNWIDNLEQTHLRLVVPESYKYTVLKYNHDTPSAGHLDEISFSEQITFQDGGGVSLLFGQTYKIQESLGVKGPLQQISQTSHAGHETRHTIRRECLLPCCASGMLQEGS</sequence>
<dbReference type="InterPro" id="IPR041577">
    <property type="entry name" value="RT_RNaseH_2"/>
</dbReference>
<dbReference type="PANTHER" id="PTHR37984:SF5">
    <property type="entry name" value="PROTEIN NYNRIN-LIKE"/>
    <property type="match status" value="1"/>
</dbReference>
<dbReference type="CDD" id="cd09274">
    <property type="entry name" value="RNase_HI_RT_Ty3"/>
    <property type="match status" value="1"/>
</dbReference>
<dbReference type="EMBL" id="CACVKT020008320">
    <property type="protein sequence ID" value="CAC5414124.1"/>
    <property type="molecule type" value="Genomic_DNA"/>
</dbReference>
<dbReference type="Proteomes" id="UP000507470">
    <property type="component" value="Unassembled WGS sequence"/>
</dbReference>
<dbReference type="PANTHER" id="PTHR37984">
    <property type="entry name" value="PROTEIN CBG26694"/>
    <property type="match status" value="1"/>
</dbReference>
<proteinExistence type="predicted"/>
<keyword evidence="1" id="KW-0511">Multifunctional enzyme</keyword>
<dbReference type="FunFam" id="3.10.20.370:FF:000001">
    <property type="entry name" value="Retrovirus-related Pol polyprotein from transposon 17.6-like protein"/>
    <property type="match status" value="1"/>
</dbReference>
<dbReference type="GO" id="GO:0003824">
    <property type="term" value="F:catalytic activity"/>
    <property type="evidence" value="ECO:0007669"/>
    <property type="project" value="UniProtKB-KW"/>
</dbReference>
<accession>A0A6J8DZW5</accession>
<dbReference type="InterPro" id="IPR050951">
    <property type="entry name" value="Retrovirus_Pol_polyprotein"/>
</dbReference>
<name>A0A6J8DZW5_MYTCO</name>
<dbReference type="Pfam" id="PF17919">
    <property type="entry name" value="RT_RNaseH_2"/>
    <property type="match status" value="1"/>
</dbReference>
<keyword evidence="4" id="KW-1185">Reference proteome</keyword>
<reference evidence="3 4" key="1">
    <citation type="submission" date="2020-06" db="EMBL/GenBank/DDBJ databases">
        <authorList>
            <person name="Li R."/>
            <person name="Bekaert M."/>
        </authorList>
    </citation>
    <scope>NUCLEOTIDE SEQUENCE [LARGE SCALE GENOMIC DNA]</scope>
    <source>
        <strain evidence="4">wild</strain>
    </source>
</reference>